<accession>A0AA96PQU8</accession>
<dbReference type="EMBL" id="OR260090">
    <property type="protein sequence ID" value="WNV48146.1"/>
    <property type="molecule type" value="Genomic_DNA"/>
</dbReference>
<reference evidence="2" key="1">
    <citation type="journal article" date="2024" name="Viruses">
        <title>New Genera and Species of Caulobacter and Brevundimonas Bacteriophages Provide Insights into Phage Genome Evolution.</title>
        <authorList>
            <person name="Ely B."/>
            <person name="Hils M."/>
            <person name="Clarke A."/>
            <person name="Albert M."/>
            <person name="Holness N."/>
            <person name="Lenski J."/>
            <person name="Mohammadi T."/>
        </authorList>
    </citation>
    <scope>NUCLEOTIDE SEQUENCE [LARGE SCALE GENOMIC DNA]</scope>
</reference>
<evidence type="ECO:0000313" key="2">
    <source>
        <dbReference type="Proteomes" id="UP001301924"/>
    </source>
</evidence>
<keyword evidence="2" id="KW-1185">Reference proteome</keyword>
<dbReference type="Proteomes" id="UP001301924">
    <property type="component" value="Segment"/>
</dbReference>
<name>A0AA96PQU8_9CAUD</name>
<organism evidence="1 2">
    <name type="scientific">Caulobacter phage Quill_5.2</name>
    <dbReference type="NCBI Taxonomy" id="3075108"/>
    <lineage>
        <taxon>Viruses</taxon>
        <taxon>Duplodnaviria</taxon>
        <taxon>Heunggongvirae</taxon>
        <taxon>Uroviricota</taxon>
        <taxon>Caudoviricetes</taxon>
        <taxon>Autographivirales</taxon>
        <taxon>Autonotataviridae</taxon>
        <taxon>Lullwatervirus</taxon>
        <taxon>Lullwatervirus quill52</taxon>
    </lineage>
</organism>
<gene>
    <name evidence="1" type="ORF">Ql52_gp010</name>
</gene>
<proteinExistence type="predicted"/>
<sequence length="126" mass="13521">MTDQVQAEAKAPKTTAQRLEAAKALVVKLTAQLAQEIAANDVRLGDTVKFEFGRGEKRRTLSGVVSARKEAETDEDGSTTPVLLKVDVGVGFDATSYKLRISEITENVTAAERNAEDADANPLSED</sequence>
<evidence type="ECO:0000313" key="1">
    <source>
        <dbReference type="EMBL" id="WNV48146.1"/>
    </source>
</evidence>
<protein>
    <submittedName>
        <fullName evidence="1">Uncharacterized protein</fullName>
    </submittedName>
</protein>